<dbReference type="PROSITE" id="PS50217">
    <property type="entry name" value="BZIP"/>
    <property type="match status" value="1"/>
</dbReference>
<evidence type="ECO:0000256" key="2">
    <source>
        <dbReference type="ARBA" id="ARBA00023015"/>
    </source>
</evidence>
<keyword evidence="3" id="KW-0804">Transcription</keyword>
<dbReference type="Pfam" id="PF00170">
    <property type="entry name" value="bZIP_1"/>
    <property type="match status" value="1"/>
</dbReference>
<dbReference type="InterPro" id="IPR046347">
    <property type="entry name" value="bZIP_sf"/>
</dbReference>
<evidence type="ECO:0000313" key="8">
    <source>
        <dbReference type="Proteomes" id="UP000799423"/>
    </source>
</evidence>
<evidence type="ECO:0000256" key="1">
    <source>
        <dbReference type="ARBA" id="ARBA00004123"/>
    </source>
</evidence>
<gene>
    <name evidence="7" type="ORF">T440DRAFT_473499</name>
</gene>
<feature type="region of interest" description="Disordered" evidence="5">
    <location>
        <begin position="183"/>
        <end position="228"/>
    </location>
</feature>
<keyword evidence="4" id="KW-0539">Nucleus</keyword>
<evidence type="ECO:0000256" key="4">
    <source>
        <dbReference type="ARBA" id="ARBA00023242"/>
    </source>
</evidence>
<feature type="region of interest" description="Disordered" evidence="5">
    <location>
        <begin position="51"/>
        <end position="89"/>
    </location>
</feature>
<dbReference type="SMART" id="SM00338">
    <property type="entry name" value="BRLZ"/>
    <property type="match status" value="1"/>
</dbReference>
<dbReference type="GO" id="GO:0003700">
    <property type="term" value="F:DNA-binding transcription factor activity"/>
    <property type="evidence" value="ECO:0007669"/>
    <property type="project" value="InterPro"/>
</dbReference>
<feature type="region of interest" description="Disordered" evidence="5">
    <location>
        <begin position="1"/>
        <end position="20"/>
    </location>
</feature>
<protein>
    <recommendedName>
        <fullName evidence="6">BZIP domain-containing protein</fullName>
    </recommendedName>
</protein>
<dbReference type="GO" id="GO:0005634">
    <property type="term" value="C:nucleus"/>
    <property type="evidence" value="ECO:0007669"/>
    <property type="project" value="UniProtKB-SubCell"/>
</dbReference>
<accession>A0A6A7AMN9</accession>
<evidence type="ECO:0000259" key="6">
    <source>
        <dbReference type="PROSITE" id="PS50217"/>
    </source>
</evidence>
<keyword evidence="8" id="KW-1185">Reference proteome</keyword>
<evidence type="ECO:0000256" key="3">
    <source>
        <dbReference type="ARBA" id="ARBA00023163"/>
    </source>
</evidence>
<feature type="domain" description="BZIP" evidence="6">
    <location>
        <begin position="234"/>
        <end position="289"/>
    </location>
</feature>
<dbReference type="PANTHER" id="PTHR19304">
    <property type="entry name" value="CYCLIC-AMP RESPONSE ELEMENT BINDING PROTEIN"/>
    <property type="match status" value="1"/>
</dbReference>
<dbReference type="Proteomes" id="UP000799423">
    <property type="component" value="Unassembled WGS sequence"/>
</dbReference>
<reference evidence="7" key="1">
    <citation type="submission" date="2020-01" db="EMBL/GenBank/DDBJ databases">
        <authorList>
            <consortium name="DOE Joint Genome Institute"/>
            <person name="Haridas S."/>
            <person name="Albert R."/>
            <person name="Binder M."/>
            <person name="Bloem J."/>
            <person name="Labutti K."/>
            <person name="Salamov A."/>
            <person name="Andreopoulos B."/>
            <person name="Baker S.E."/>
            <person name="Barry K."/>
            <person name="Bills G."/>
            <person name="Bluhm B.H."/>
            <person name="Cannon C."/>
            <person name="Castanera R."/>
            <person name="Culley D.E."/>
            <person name="Daum C."/>
            <person name="Ezra D."/>
            <person name="Gonzalez J.B."/>
            <person name="Henrissat B."/>
            <person name="Kuo A."/>
            <person name="Liang C."/>
            <person name="Lipzen A."/>
            <person name="Lutzoni F."/>
            <person name="Magnuson J."/>
            <person name="Mondo S."/>
            <person name="Nolan M."/>
            <person name="Ohm R."/>
            <person name="Pangilinan J."/>
            <person name="Park H.-J."/>
            <person name="Ramirez L."/>
            <person name="Alfaro M."/>
            <person name="Sun H."/>
            <person name="Tritt A."/>
            <person name="Yoshinaga Y."/>
            <person name="Zwiers L.-H."/>
            <person name="Turgeon B.G."/>
            <person name="Goodwin S.B."/>
            <person name="Spatafora J.W."/>
            <person name="Crous P.W."/>
            <person name="Grigoriev I.V."/>
        </authorList>
    </citation>
    <scope>NUCLEOTIDE SEQUENCE</scope>
    <source>
        <strain evidence="7">IPT5</strain>
    </source>
</reference>
<dbReference type="AlphaFoldDB" id="A0A6A7AMN9"/>
<keyword evidence="2" id="KW-0805">Transcription regulation</keyword>
<proteinExistence type="predicted"/>
<evidence type="ECO:0000256" key="5">
    <source>
        <dbReference type="SAM" id="MobiDB-lite"/>
    </source>
</evidence>
<dbReference type="CDD" id="cd14687">
    <property type="entry name" value="bZIP_ATF2"/>
    <property type="match status" value="1"/>
</dbReference>
<name>A0A6A7AMN9_9PLEO</name>
<dbReference type="InterPro" id="IPR051027">
    <property type="entry name" value="bZIP_transcription_factors"/>
</dbReference>
<sequence>MTSTITPMQSHAGFPFYDPEFSTQVSSEAPNFYGPQAGWASALRGGKSATPATDYLIFPGSDTPPPEDDIQLSPPDLQDGSSKRPRKDSHTIAAQAPTMYIAPSVQVGGSQVPAYQTNTTPPMFSSASMFTASNTMTTNRTTATISPLQTRFNMDGDNATYNDPFSSQTQSWALDAQDTMSFSTGYHDPSVKRHSESPQARHGQSSPVTSHSSGGRRRRHENAEPGSARAIYLEKNRKAASKCRSKQKMQQDDLVETARDVERRNRMLKAEVDMLKGGVQELMEIVGQHTDGRLRAYVQREADRLAAGASRTPFVPSLPYTGSTSSAGVNGSPTATSSSRSRS</sequence>
<dbReference type="EMBL" id="MU006390">
    <property type="protein sequence ID" value="KAF2844303.1"/>
    <property type="molecule type" value="Genomic_DNA"/>
</dbReference>
<feature type="compositionally biased region" description="Polar residues" evidence="5">
    <location>
        <begin position="320"/>
        <end position="336"/>
    </location>
</feature>
<evidence type="ECO:0000313" key="7">
    <source>
        <dbReference type="EMBL" id="KAF2844303.1"/>
    </source>
</evidence>
<comment type="subcellular location">
    <subcellularLocation>
        <location evidence="1">Nucleus</location>
    </subcellularLocation>
</comment>
<feature type="region of interest" description="Disordered" evidence="5">
    <location>
        <begin position="305"/>
        <end position="343"/>
    </location>
</feature>
<organism evidence="7 8">
    <name type="scientific">Plenodomus tracheiphilus IPT5</name>
    <dbReference type="NCBI Taxonomy" id="1408161"/>
    <lineage>
        <taxon>Eukaryota</taxon>
        <taxon>Fungi</taxon>
        <taxon>Dikarya</taxon>
        <taxon>Ascomycota</taxon>
        <taxon>Pezizomycotina</taxon>
        <taxon>Dothideomycetes</taxon>
        <taxon>Pleosporomycetidae</taxon>
        <taxon>Pleosporales</taxon>
        <taxon>Pleosporineae</taxon>
        <taxon>Leptosphaeriaceae</taxon>
        <taxon>Plenodomus</taxon>
    </lineage>
</organism>
<dbReference type="InterPro" id="IPR004827">
    <property type="entry name" value="bZIP"/>
</dbReference>
<dbReference type="Gene3D" id="1.20.5.170">
    <property type="match status" value="1"/>
</dbReference>
<dbReference type="OrthoDB" id="295274at2759"/>
<dbReference type="SUPFAM" id="SSF57959">
    <property type="entry name" value="Leucine zipper domain"/>
    <property type="match status" value="1"/>
</dbReference>